<dbReference type="Proteomes" id="UP000053464">
    <property type="component" value="Unassembled WGS sequence"/>
</dbReference>
<name>A0A0G9N1L2_9SPHN</name>
<reference evidence="2 3" key="1">
    <citation type="submission" date="2015-04" db="EMBL/GenBank/DDBJ databases">
        <title>The draft genome sequence of Erythrobacter luteus KA37.</title>
        <authorList>
            <person name="Zhuang L."/>
            <person name="Liu Y."/>
            <person name="Shao Z."/>
        </authorList>
    </citation>
    <scope>NUCLEOTIDE SEQUENCE [LARGE SCALE GENOMIC DNA]</scope>
    <source>
        <strain evidence="2 3">KA37</strain>
    </source>
</reference>
<dbReference type="OrthoDB" id="9810773at2"/>
<dbReference type="AlphaFoldDB" id="A0A0G9N1L2"/>
<organism evidence="2 3">
    <name type="scientific">Aurantiacibacter luteus</name>
    <dbReference type="NCBI Taxonomy" id="1581420"/>
    <lineage>
        <taxon>Bacteria</taxon>
        <taxon>Pseudomonadati</taxon>
        <taxon>Pseudomonadota</taxon>
        <taxon>Alphaproteobacteria</taxon>
        <taxon>Sphingomonadales</taxon>
        <taxon>Erythrobacteraceae</taxon>
        <taxon>Aurantiacibacter</taxon>
    </lineage>
</organism>
<dbReference type="EMBL" id="LBHB01000001">
    <property type="protein sequence ID" value="KLE35433.1"/>
    <property type="molecule type" value="Genomic_DNA"/>
</dbReference>
<evidence type="ECO:0008006" key="4">
    <source>
        <dbReference type="Google" id="ProtNLM"/>
    </source>
</evidence>
<proteinExistence type="predicted"/>
<dbReference type="PATRIC" id="fig|1581420.6.peg.624"/>
<comment type="caution">
    <text evidence="2">The sequence shown here is derived from an EMBL/GenBank/DDBJ whole genome shotgun (WGS) entry which is preliminary data.</text>
</comment>
<dbReference type="Gene3D" id="2.30.30.40">
    <property type="entry name" value="SH3 Domains"/>
    <property type="match status" value="1"/>
</dbReference>
<protein>
    <recommendedName>
        <fullName evidence="4">SH3b domain-containing protein</fullName>
    </recommendedName>
</protein>
<keyword evidence="3" id="KW-1185">Reference proteome</keyword>
<evidence type="ECO:0000313" key="2">
    <source>
        <dbReference type="EMBL" id="KLE35433.1"/>
    </source>
</evidence>
<evidence type="ECO:0000313" key="3">
    <source>
        <dbReference type="Proteomes" id="UP000053464"/>
    </source>
</evidence>
<dbReference type="STRING" id="1581420.AAW00_03095"/>
<gene>
    <name evidence="2" type="ORF">AAW00_03095</name>
</gene>
<sequence>MSRLASIAVLAALLSPATLAAQEVELPYWASISAEEARMRTGPADQYPIEWVYHRPGLPVKVVRFHQGWRLIEEPDGTRGWMFNSLLSRQRTAIVVGEGLAPMRSGPSSSASLRWNLEPGVVGDLGECDAGWCTLDVEGHRGFVEEARLWGAGEP</sequence>
<dbReference type="InterPro" id="IPR010466">
    <property type="entry name" value="DUF1058"/>
</dbReference>
<keyword evidence="1" id="KW-0732">Signal</keyword>
<dbReference type="Pfam" id="PF06347">
    <property type="entry name" value="SH3_4"/>
    <property type="match status" value="2"/>
</dbReference>
<evidence type="ECO:0000256" key="1">
    <source>
        <dbReference type="SAM" id="SignalP"/>
    </source>
</evidence>
<feature type="chain" id="PRO_5002580784" description="SH3b domain-containing protein" evidence="1">
    <location>
        <begin position="21"/>
        <end position="155"/>
    </location>
</feature>
<dbReference type="RefSeq" id="WP_047002834.1">
    <property type="nucleotide sequence ID" value="NZ_LBHB01000001.1"/>
</dbReference>
<feature type="signal peptide" evidence="1">
    <location>
        <begin position="1"/>
        <end position="20"/>
    </location>
</feature>
<accession>A0A0G9N1L2</accession>